<dbReference type="InterPro" id="IPR051558">
    <property type="entry name" value="Metallophosphoesterase_PAP"/>
</dbReference>
<reference evidence="5 6" key="1">
    <citation type="submission" date="2018-06" db="EMBL/GenBank/DDBJ databases">
        <title>Genomic Encyclopedia of Archaeal and Bacterial Type Strains, Phase II (KMG-II): from individual species to whole genera.</title>
        <authorList>
            <person name="Goeker M."/>
        </authorList>
    </citation>
    <scope>NUCLEOTIDE SEQUENCE [LARGE SCALE GENOMIC DNA]</scope>
    <source>
        <strain evidence="5 6">DSM 12408</strain>
    </source>
</reference>
<comment type="caution">
    <text evidence="5">The sequence shown here is derived from an EMBL/GenBank/DDBJ whole genome shotgun (WGS) entry which is preliminary data.</text>
</comment>
<accession>A0A1A7R4J1</accession>
<name>A0A1A7R4J1_9FLAO</name>
<dbReference type="AlphaFoldDB" id="A0A1A7R4J1"/>
<sequence length="1233" mass="140683">MHTFIKPTLILLSAFLLNACASYQSQYLDKAHQQNMFPDKEVDKVFYLVGDAGLSPINGMSQGLTAFHNYISEKDTKGDYALFLGDNIYPAGLPPKEHRYREAAENMLNAQVKSVENFEGQSIFIPGNHEWYAGGVTGVRREEQYIKKSLDENSFFPENGCPLKSIAVSETIQMIIIDSQWYLENWDHHPTINDDCVIKTRERLLLELESEIKNAQGKTIVFAMHHPMYTNGSHGGQFALEKHLFPMQKKIPMPGLASLVVQIRAQGGISIQDRYNELYNDLMDRLENLATENGNIIFVSGHEHTLQYIDNGNVKQIVSGSGSKSGAVNLKNNGVFAYGLPGFAVFTVFEDGSSWVQYFGSENNKPHLLFQKEVYPPTKLYDLSVVPDTFPNEVDVAIYSEEETEKSSVYKLLLGEGYRSIYSKPIRVPVATLDTLYGGLEIVSEGGGHQTKTLRLKTKDGLELNMKALRKDATHYLEKVLSKNAYVVDDFEQTEIESLVLDFYTSAHPYAFMAIPELSDAAKIYHTNPELFYIPKHKYLGEYNAEYGGQLYMIEERPEENYTDERNFGYADDIQSTYDIIEKVRENETYKIDENAYIRARLFDMLIGDWDRHQDQWRWAQFNQENGERVYKPIPRDRDQVFSNFDGTLLDIVKIISGSSRQLQVYDEKLADIKWMNSAGVKLDRVLLQQSNMEAWLKQAKFLEENITDDVIENAFDKVPIEVQDSIISDIKIKLKGRRGNLHDIAKRYYNYLNELVVLTGTDKDDYFEITRLGKDLTQIKISTLKEGEKSEPFIDRIYDKKVTKELWIYGLNDDDQFEVNGKGDNLIFTRIIGGEGNDIYTIKEGRRIKVYDHKSKENTVLSKNGAQVKFTDVYNLNVFNFEKNRTEFTVLTPNLSFNPDDGIVLGASVVYTINGFQRNPFSQQHAFDAQYAFDTSGFKLDYEGEFANFFLDWNLNVGGTYTNQSYTNNFFGYGNETAYDADNYNFNRVRKSIYSGHIGIVKRSAFGSDYGFRAIFDGIQLEDSPDRFITTFQPESNEAFYERKYFGALEAQYDYLSADNKMNPTKGMSFNLDVGARTNLQDADNVYGYVNSDLGFYNALTKDKTLVLKTDVRAQFRFGNDFLFYQAANIGADSGLRGYRAERFTGRNSLVTSADLRYSFPAIRTRLLPFQITVFGGGDLGRVWQRGDFSDKWHNDYGGGVRITAAKTLSGTFNLFTGEDGSRFSFGLGLNF</sequence>
<dbReference type="GO" id="GO:0016787">
    <property type="term" value="F:hydrolase activity"/>
    <property type="evidence" value="ECO:0007669"/>
    <property type="project" value="UniProtKB-KW"/>
</dbReference>
<dbReference type="SUPFAM" id="SSF56300">
    <property type="entry name" value="Metallo-dependent phosphatases"/>
    <property type="match status" value="1"/>
</dbReference>
<dbReference type="Proteomes" id="UP000248987">
    <property type="component" value="Unassembled WGS sequence"/>
</dbReference>
<evidence type="ECO:0000256" key="1">
    <source>
        <dbReference type="ARBA" id="ARBA00022729"/>
    </source>
</evidence>
<dbReference type="Gene3D" id="2.40.160.50">
    <property type="entry name" value="membrane protein fhac: a member of the omp85/tpsb transporter family"/>
    <property type="match status" value="1"/>
</dbReference>
<keyword evidence="1 3" id="KW-0732">Signal</keyword>
<dbReference type="EMBL" id="QLLQ01000008">
    <property type="protein sequence ID" value="RAJ22782.1"/>
    <property type="molecule type" value="Genomic_DNA"/>
</dbReference>
<gene>
    <name evidence="5" type="ORF">LX77_02339</name>
</gene>
<dbReference type="InterPro" id="IPR004843">
    <property type="entry name" value="Calcineurin-like_PHP"/>
</dbReference>
<dbReference type="OrthoDB" id="333971at2"/>
<protein>
    <submittedName>
        <fullName evidence="5">Calcineurin-like phosphoesterase family protein</fullName>
    </submittedName>
</protein>
<organism evidence="5 6">
    <name type="scientific">Gelidibacter algens</name>
    <dbReference type="NCBI Taxonomy" id="49280"/>
    <lineage>
        <taxon>Bacteria</taxon>
        <taxon>Pseudomonadati</taxon>
        <taxon>Bacteroidota</taxon>
        <taxon>Flavobacteriia</taxon>
        <taxon>Flavobacteriales</taxon>
        <taxon>Flavobacteriaceae</taxon>
        <taxon>Gelidibacter</taxon>
    </lineage>
</organism>
<proteinExistence type="predicted"/>
<evidence type="ECO:0000313" key="6">
    <source>
        <dbReference type="Proteomes" id="UP000248987"/>
    </source>
</evidence>
<evidence type="ECO:0000313" key="5">
    <source>
        <dbReference type="EMBL" id="RAJ22782.1"/>
    </source>
</evidence>
<dbReference type="PANTHER" id="PTHR10161:SF14">
    <property type="entry name" value="TARTRATE-RESISTANT ACID PHOSPHATASE TYPE 5"/>
    <property type="match status" value="1"/>
</dbReference>
<dbReference type="RefSeq" id="WP_066430684.1">
    <property type="nucleotide sequence ID" value="NZ_LZRN01000004.1"/>
</dbReference>
<evidence type="ECO:0000256" key="3">
    <source>
        <dbReference type="SAM" id="SignalP"/>
    </source>
</evidence>
<dbReference type="STRING" id="49280.A9996_02885"/>
<evidence type="ECO:0000259" key="4">
    <source>
        <dbReference type="Pfam" id="PF00149"/>
    </source>
</evidence>
<dbReference type="InterPro" id="IPR029052">
    <property type="entry name" value="Metallo-depent_PP-like"/>
</dbReference>
<keyword evidence="6" id="KW-1185">Reference proteome</keyword>
<feature type="domain" description="Calcineurin-like phosphoesterase" evidence="4">
    <location>
        <begin position="49"/>
        <end position="243"/>
    </location>
</feature>
<dbReference type="PANTHER" id="PTHR10161">
    <property type="entry name" value="TARTRATE-RESISTANT ACID PHOSPHATASE TYPE 5"/>
    <property type="match status" value="1"/>
</dbReference>
<dbReference type="Pfam" id="PF00149">
    <property type="entry name" value="Metallophos"/>
    <property type="match status" value="1"/>
</dbReference>
<keyword evidence="2" id="KW-0378">Hydrolase</keyword>
<dbReference type="Gene3D" id="3.60.21.10">
    <property type="match status" value="1"/>
</dbReference>
<evidence type="ECO:0000256" key="2">
    <source>
        <dbReference type="ARBA" id="ARBA00022801"/>
    </source>
</evidence>
<feature type="chain" id="PRO_5030025587" evidence="3">
    <location>
        <begin position="22"/>
        <end position="1233"/>
    </location>
</feature>
<feature type="signal peptide" evidence="3">
    <location>
        <begin position="1"/>
        <end position="21"/>
    </location>
</feature>